<accession>A0ACC0AXK7</accession>
<name>A0ACC0AXK7_CATRO</name>
<comment type="caution">
    <text evidence="1">The sequence shown here is derived from an EMBL/GenBank/DDBJ whole genome shotgun (WGS) entry which is preliminary data.</text>
</comment>
<dbReference type="Proteomes" id="UP001060085">
    <property type="component" value="Linkage Group LG04"/>
</dbReference>
<evidence type="ECO:0000313" key="1">
    <source>
        <dbReference type="EMBL" id="KAI5665713.1"/>
    </source>
</evidence>
<proteinExistence type="predicted"/>
<organism evidence="1 2">
    <name type="scientific">Catharanthus roseus</name>
    <name type="common">Madagascar periwinkle</name>
    <name type="synonym">Vinca rosea</name>
    <dbReference type="NCBI Taxonomy" id="4058"/>
    <lineage>
        <taxon>Eukaryota</taxon>
        <taxon>Viridiplantae</taxon>
        <taxon>Streptophyta</taxon>
        <taxon>Embryophyta</taxon>
        <taxon>Tracheophyta</taxon>
        <taxon>Spermatophyta</taxon>
        <taxon>Magnoliopsida</taxon>
        <taxon>eudicotyledons</taxon>
        <taxon>Gunneridae</taxon>
        <taxon>Pentapetalae</taxon>
        <taxon>asterids</taxon>
        <taxon>lamiids</taxon>
        <taxon>Gentianales</taxon>
        <taxon>Apocynaceae</taxon>
        <taxon>Rauvolfioideae</taxon>
        <taxon>Vinceae</taxon>
        <taxon>Catharanthinae</taxon>
        <taxon>Catharanthus</taxon>
    </lineage>
</organism>
<reference evidence="2" key="1">
    <citation type="journal article" date="2023" name="Nat. Plants">
        <title>Single-cell RNA sequencing provides a high-resolution roadmap for understanding the multicellular compartmentation of specialized metabolism.</title>
        <authorList>
            <person name="Sun S."/>
            <person name="Shen X."/>
            <person name="Li Y."/>
            <person name="Li Y."/>
            <person name="Wang S."/>
            <person name="Li R."/>
            <person name="Zhang H."/>
            <person name="Shen G."/>
            <person name="Guo B."/>
            <person name="Wei J."/>
            <person name="Xu J."/>
            <person name="St-Pierre B."/>
            <person name="Chen S."/>
            <person name="Sun C."/>
        </authorList>
    </citation>
    <scope>NUCLEOTIDE SEQUENCE [LARGE SCALE GENOMIC DNA]</scope>
</reference>
<gene>
    <name evidence="1" type="ORF">M9H77_15566</name>
</gene>
<protein>
    <submittedName>
        <fullName evidence="1">Uncharacterized protein</fullName>
    </submittedName>
</protein>
<sequence length="681" mass="75175">MNGQSQSFSRTLKHLFSSAAAADNTISVAKCESVLYHCANTKSVSSTKKIHAYAIRNGLLSSHHSTHFLSLLTAAYAVGGQAVFARQVFDRLPQRTLRSYKSMIRMYAENGSSREALRLFVEMLESGHSGPEKYTYPFVIRACGDLLMLELGTAVHGLALISGCGTDTFIGNSLLAMYMNCGDTERAKQVFEAMREPTIVSWNTMISGYLRNDKAAAALMMFHELVNSGVDADCATIVSVLPACGYLKDLDVGREVHLLVEEKGLGKKLSVWNALVDMYAKCGKMDEAQSVYDSMIDRDVVTWTTMINGYILNGDVNGALEMCRLMQFEGVRPNAVTLASLLAACASLPDLKLGKCFHGWAIRHNVESDVNVETALIDLYAKCNYISLSFQVLSKTSKKRTVPWNAILSGCILNERAREAIELFKQMLFEAKPNDATFKSLLPAYAMEADLQQAMNIHSYLIRAGFFLRTQIATGLVDIYSKAGSLESGHKVFNGIIEKNRDIVLWGAIVSGYAMHGHGNVALSLFYNMVMSGIKPNEVTFTSVLHGCSHAGLVDDGLTLFNFMKGSYPLCLRTDHYACMVDLLGRAGRLQEAHNLIKSMPFQPSHTVWGALLGACVIHENVELGEEAAKWVFELEPYNTGNYILLGNIYAAIGRWEDAEKIRCRMKNLQLLKSPAQSVLR</sequence>
<evidence type="ECO:0000313" key="2">
    <source>
        <dbReference type="Proteomes" id="UP001060085"/>
    </source>
</evidence>
<keyword evidence="2" id="KW-1185">Reference proteome</keyword>
<dbReference type="EMBL" id="CM044704">
    <property type="protein sequence ID" value="KAI5665713.1"/>
    <property type="molecule type" value="Genomic_DNA"/>
</dbReference>